<dbReference type="PANTHER" id="PTHR43546:SF3">
    <property type="entry name" value="UPF0173 METAL-DEPENDENT HYDROLASE MJ1163"/>
    <property type="match status" value="1"/>
</dbReference>
<name>A0A1I0U8N7_9SPHI</name>
<evidence type="ECO:0000313" key="4">
    <source>
        <dbReference type="Proteomes" id="UP000198836"/>
    </source>
</evidence>
<dbReference type="Pfam" id="PF12706">
    <property type="entry name" value="Lactamase_B_2"/>
    <property type="match status" value="1"/>
</dbReference>
<dbReference type="InterPro" id="IPR050114">
    <property type="entry name" value="UPF0173_UPF0282_UlaG_hydrolase"/>
</dbReference>
<dbReference type="SUPFAM" id="SSF56281">
    <property type="entry name" value="Metallo-hydrolase/oxidoreductase"/>
    <property type="match status" value="1"/>
</dbReference>
<dbReference type="InterPro" id="IPR036866">
    <property type="entry name" value="RibonucZ/Hydroxyglut_hydro"/>
</dbReference>
<dbReference type="AlphaFoldDB" id="A0A1I0U8N7"/>
<feature type="domain" description="Metallo-beta-lactamase" evidence="1">
    <location>
        <begin position="267"/>
        <end position="423"/>
    </location>
</feature>
<keyword evidence="4" id="KW-1185">Reference proteome</keyword>
<dbReference type="OrthoDB" id="5657199at2"/>
<dbReference type="Gene3D" id="3.60.15.10">
    <property type="entry name" value="Ribonuclease Z/Hydroxyacylglutathione hydrolase-like"/>
    <property type="match status" value="1"/>
</dbReference>
<evidence type="ECO:0000259" key="1">
    <source>
        <dbReference type="Pfam" id="PF12706"/>
    </source>
</evidence>
<evidence type="ECO:0000313" key="3">
    <source>
        <dbReference type="EMBL" id="SFA60223.1"/>
    </source>
</evidence>
<gene>
    <name evidence="3" type="ORF">SAMN04488511_1262</name>
</gene>
<organism evidence="3 4">
    <name type="scientific">Pedobacter suwonensis</name>
    <dbReference type="NCBI Taxonomy" id="332999"/>
    <lineage>
        <taxon>Bacteria</taxon>
        <taxon>Pseudomonadati</taxon>
        <taxon>Bacteroidota</taxon>
        <taxon>Sphingobacteriia</taxon>
        <taxon>Sphingobacteriales</taxon>
        <taxon>Sphingobacteriaceae</taxon>
        <taxon>Pedobacter</taxon>
    </lineage>
</organism>
<dbReference type="InterPro" id="IPR041141">
    <property type="entry name" value="CmlA_N"/>
</dbReference>
<dbReference type="Proteomes" id="UP000198836">
    <property type="component" value="Unassembled WGS sequence"/>
</dbReference>
<dbReference type="PANTHER" id="PTHR43546">
    <property type="entry name" value="UPF0173 METAL-DEPENDENT HYDROLASE MJ1163-RELATED"/>
    <property type="match status" value="1"/>
</dbReference>
<dbReference type="RefSeq" id="WP_090988028.1">
    <property type="nucleotide sequence ID" value="NZ_FOJM01000026.1"/>
</dbReference>
<dbReference type="InterPro" id="IPR001279">
    <property type="entry name" value="Metallo-B-lactamas"/>
</dbReference>
<proteinExistence type="predicted"/>
<feature type="domain" description="Diiron non-heme beta-hydroxylase N-terminal" evidence="2">
    <location>
        <begin position="6"/>
        <end position="236"/>
    </location>
</feature>
<dbReference type="EMBL" id="FOJM01000026">
    <property type="protein sequence ID" value="SFA60223.1"/>
    <property type="molecule type" value="Genomic_DNA"/>
</dbReference>
<evidence type="ECO:0000259" key="2">
    <source>
        <dbReference type="Pfam" id="PF18456"/>
    </source>
</evidence>
<dbReference type="STRING" id="332999.SAMN04488511_1262"/>
<dbReference type="Pfam" id="PF18456">
    <property type="entry name" value="CmlA_N"/>
    <property type="match status" value="1"/>
</dbReference>
<accession>A0A1I0U8N7</accession>
<sequence>MEKFLLKPNVVIEPLFDRWYAWPHLISPATSAMNIVGRHLKIMNSYLQSPKMHEAAVKNPKMLGGPFMDFPTERTADIALLKAKTLEKQNKSIRFAEAIQELDSMLKTNVNGGSLEPLYEKVPEILKGYVELVYDLNNNASFRFFEPLLYKSEFYNKSAQSIALWSTSNDERPFCLSTPRLDEPDVLHLDIPFDHRGIDQLSKMKREPGSIDEIAQVLGIKDQDRALFDSFFTTEPCQPYERYKGSKARMRYFGHACIMIETQDVCIITDPVISYYGYESSVAHFSDIDIPDVIDYVLITHNHQDHILFETLLPLRHKIKNIVVPRTSGGALQDPNLKLMFQNAGFNNVIEIDEMEEIKMKNVKITGLPFTGEHSDLNIKSKACFHVAVDQFTFLFVADSRILEAKIYEHIHAIIGDIDVIFLGMECDGAPLSWLYGPLLTEKLSRENDQSRRLSGCDCERGTHLINIFNPKEAYVYAMGQEPWLEFISSIKYTATSHPIVQSDMLVEYCKSKNIVAERLFGEKELFYTYDELQLKESLQDF</sequence>
<protein>
    <submittedName>
        <fullName evidence="3">L-ascorbate metabolism protein UlaG, beta-lactamase superfamily</fullName>
    </submittedName>
</protein>
<reference evidence="4" key="1">
    <citation type="submission" date="2016-10" db="EMBL/GenBank/DDBJ databases">
        <authorList>
            <person name="Varghese N."/>
            <person name="Submissions S."/>
        </authorList>
    </citation>
    <scope>NUCLEOTIDE SEQUENCE [LARGE SCALE GENOMIC DNA]</scope>
    <source>
        <strain evidence="4">DSM 18130</strain>
    </source>
</reference>